<sequence length="216" mass="23992">MLLANSVIDNRGRQENGGADKKRPKISLSDFLDRKLLKTCNSSKLVQGKERPFVSPGTSIGANHFSNGANDDQKTKGPDLKGTFDAVLEQFKHNKENEDKFCFNVGDSIQRSTVAHVTEESQIQDMKKQVNQFRGMHGKTSAPKGLVVLGGDPMPKQAKYQKSFIRKEKAFPVYNYYASGSGWWDSDMEGIDNDEVGYNEVWEGVGSATIGGLDWH</sequence>
<protein>
    <submittedName>
        <fullName evidence="2">Uncharacterized protein</fullName>
    </submittedName>
</protein>
<dbReference type="AlphaFoldDB" id="A0A5N6N2S2"/>
<evidence type="ECO:0000313" key="3">
    <source>
        <dbReference type="Proteomes" id="UP000326396"/>
    </source>
</evidence>
<comment type="caution">
    <text evidence="2">The sequence shown here is derived from an EMBL/GenBank/DDBJ whole genome shotgun (WGS) entry which is preliminary data.</text>
</comment>
<feature type="compositionally biased region" description="Basic and acidic residues" evidence="1">
    <location>
        <begin position="10"/>
        <end position="21"/>
    </location>
</feature>
<dbReference type="OrthoDB" id="753880at2759"/>
<organism evidence="2 3">
    <name type="scientific">Mikania micrantha</name>
    <name type="common">bitter vine</name>
    <dbReference type="NCBI Taxonomy" id="192012"/>
    <lineage>
        <taxon>Eukaryota</taxon>
        <taxon>Viridiplantae</taxon>
        <taxon>Streptophyta</taxon>
        <taxon>Embryophyta</taxon>
        <taxon>Tracheophyta</taxon>
        <taxon>Spermatophyta</taxon>
        <taxon>Magnoliopsida</taxon>
        <taxon>eudicotyledons</taxon>
        <taxon>Gunneridae</taxon>
        <taxon>Pentapetalae</taxon>
        <taxon>asterids</taxon>
        <taxon>campanulids</taxon>
        <taxon>Asterales</taxon>
        <taxon>Asteraceae</taxon>
        <taxon>Asteroideae</taxon>
        <taxon>Heliantheae alliance</taxon>
        <taxon>Eupatorieae</taxon>
        <taxon>Mikania</taxon>
    </lineage>
</organism>
<dbReference type="Proteomes" id="UP000326396">
    <property type="component" value="Linkage Group LG3"/>
</dbReference>
<gene>
    <name evidence="2" type="ORF">E3N88_24314</name>
</gene>
<name>A0A5N6N2S2_9ASTR</name>
<dbReference type="PANTHER" id="PTHR38382">
    <property type="entry name" value="RNA-BINDING PROTEIN"/>
    <property type="match status" value="1"/>
</dbReference>
<dbReference type="PANTHER" id="PTHR38382:SF1">
    <property type="entry name" value="RNA-BINDING PROTEIN"/>
    <property type="match status" value="1"/>
</dbReference>
<feature type="region of interest" description="Disordered" evidence="1">
    <location>
        <begin position="49"/>
        <end position="76"/>
    </location>
</feature>
<feature type="region of interest" description="Disordered" evidence="1">
    <location>
        <begin position="1"/>
        <end position="25"/>
    </location>
</feature>
<proteinExistence type="predicted"/>
<evidence type="ECO:0000313" key="2">
    <source>
        <dbReference type="EMBL" id="KAD4384146.1"/>
    </source>
</evidence>
<feature type="compositionally biased region" description="Polar residues" evidence="1">
    <location>
        <begin position="56"/>
        <end position="70"/>
    </location>
</feature>
<dbReference type="EMBL" id="SZYD01000013">
    <property type="protein sequence ID" value="KAD4384146.1"/>
    <property type="molecule type" value="Genomic_DNA"/>
</dbReference>
<accession>A0A5N6N2S2</accession>
<keyword evidence="3" id="KW-1185">Reference proteome</keyword>
<evidence type="ECO:0000256" key="1">
    <source>
        <dbReference type="SAM" id="MobiDB-lite"/>
    </source>
</evidence>
<reference evidence="2 3" key="1">
    <citation type="submission" date="2019-05" db="EMBL/GenBank/DDBJ databases">
        <title>Mikania micrantha, genome provides insights into the molecular mechanism of rapid growth.</title>
        <authorList>
            <person name="Liu B."/>
        </authorList>
    </citation>
    <scope>NUCLEOTIDE SEQUENCE [LARGE SCALE GENOMIC DNA]</scope>
    <source>
        <strain evidence="2">NLD-2019</strain>
        <tissue evidence="2">Leaf</tissue>
    </source>
</reference>